<organism evidence="1 2">
    <name type="scientific">Cyphomyrmex costatus</name>
    <dbReference type="NCBI Taxonomy" id="456900"/>
    <lineage>
        <taxon>Eukaryota</taxon>
        <taxon>Metazoa</taxon>
        <taxon>Ecdysozoa</taxon>
        <taxon>Arthropoda</taxon>
        <taxon>Hexapoda</taxon>
        <taxon>Insecta</taxon>
        <taxon>Pterygota</taxon>
        <taxon>Neoptera</taxon>
        <taxon>Endopterygota</taxon>
        <taxon>Hymenoptera</taxon>
        <taxon>Apocrita</taxon>
        <taxon>Aculeata</taxon>
        <taxon>Formicoidea</taxon>
        <taxon>Formicidae</taxon>
        <taxon>Myrmicinae</taxon>
        <taxon>Cyphomyrmex</taxon>
    </lineage>
</organism>
<proteinExistence type="predicted"/>
<name>A0A151I9R3_9HYME</name>
<protein>
    <recommendedName>
        <fullName evidence="3">Transposase domain-containing protein</fullName>
    </recommendedName>
</protein>
<accession>A0A151I9R3</accession>
<dbReference type="Proteomes" id="UP000078542">
    <property type="component" value="Unassembled WGS sequence"/>
</dbReference>
<dbReference type="AlphaFoldDB" id="A0A151I9R3"/>
<sequence length="642" mass="75471">MENESLTEGDIFNNNDNVDWLSESTDYAEDITDNESDEFDKEVYLRVTLTEWASRGVSKRKVNSLLSLLRRVHPELPKTYVTLLNTPKTTVVTEIDNGHIWYKGIKRNLDFLLTQEYLDTHGRIRLNISIDGLPLDSCGKLHFWPILGSLADKTCEPFIICVYFGIESKPSTLEQFLEYFIIEMEELSTNGFEFNNYIYTVSIYNFICDAPARSFIKYTIGHNGLFSCEKCEVKGEWYHNRMVYLNNGQKRTDQTFIDRRNPEHHLGLSPLEERLYIGMVSQFRLEYLHLVCVGVMKRFLMRLLEIRNRGKLRDEDIETFKNTLARIGQFIPKGFTRKPYRFKKVSHLKATELRRFLLYDGVKIMKDHTSNRTYHTFLLLHCSIYICFPYENYLKTIKQSLRSGYHPLQQLAKRDFETNGRLSEPKNIIEGIKLTGNHIDPNETVEGQHYKILTNNNFTLRCVAPDNYFKTEDYAVVTFTGKEQEDEKETIAVVPVKWIDKPDDEITDMFWPPKNWPERGSRLVHLKKAVQNCIEPEIQWPLHKGTVLHLYLKNIHVFQVGNKERKEASRKPSVENHASRIKVLQEFQNNSSQSCEQKQLKKVCNSQYENNINKKHEKQRKIDNIKQKNFVSSKTIQKKRNF</sequence>
<dbReference type="EMBL" id="KQ978269">
    <property type="protein sequence ID" value="KYM95810.1"/>
    <property type="molecule type" value="Genomic_DNA"/>
</dbReference>
<dbReference type="STRING" id="456900.A0A151I9R3"/>
<keyword evidence="2" id="KW-1185">Reference proteome</keyword>
<dbReference type="PANTHER" id="PTHR33053">
    <property type="entry name" value="PROTEIN, PUTATIVE-RELATED"/>
    <property type="match status" value="1"/>
</dbReference>
<evidence type="ECO:0000313" key="1">
    <source>
        <dbReference type="EMBL" id="KYM95810.1"/>
    </source>
</evidence>
<evidence type="ECO:0000313" key="2">
    <source>
        <dbReference type="Proteomes" id="UP000078542"/>
    </source>
</evidence>
<dbReference type="PANTHER" id="PTHR33053:SF25">
    <property type="entry name" value="TRANSPOSASE DOMAIN-CONTAINING PROTEIN"/>
    <property type="match status" value="1"/>
</dbReference>
<reference evidence="1 2" key="1">
    <citation type="submission" date="2016-03" db="EMBL/GenBank/DDBJ databases">
        <title>Cyphomyrmex costatus WGS genome.</title>
        <authorList>
            <person name="Nygaard S."/>
            <person name="Hu H."/>
            <person name="Boomsma J."/>
            <person name="Zhang G."/>
        </authorList>
    </citation>
    <scope>NUCLEOTIDE SEQUENCE [LARGE SCALE GENOMIC DNA]</scope>
    <source>
        <strain evidence="1">MS0001</strain>
        <tissue evidence="1">Whole body</tissue>
    </source>
</reference>
<evidence type="ECO:0008006" key="3">
    <source>
        <dbReference type="Google" id="ProtNLM"/>
    </source>
</evidence>
<gene>
    <name evidence="1" type="ORF">ALC62_13537</name>
</gene>